<dbReference type="EMBL" id="BMRB01000008">
    <property type="protein sequence ID" value="GGS55680.1"/>
    <property type="molecule type" value="Genomic_DNA"/>
</dbReference>
<reference evidence="1" key="2">
    <citation type="submission" date="2020-09" db="EMBL/GenBank/DDBJ databases">
        <authorList>
            <person name="Sun Q."/>
            <person name="Ohkuma M."/>
        </authorList>
    </citation>
    <scope>NUCLEOTIDE SEQUENCE</scope>
    <source>
        <strain evidence="1">JCM 3276</strain>
    </source>
</reference>
<dbReference type="RefSeq" id="WP_189213811.1">
    <property type="nucleotide sequence ID" value="NZ_BMRB01000008.1"/>
</dbReference>
<dbReference type="AlphaFoldDB" id="A0A918GSK7"/>
<dbReference type="Pfam" id="PF07070">
    <property type="entry name" value="Spo0M"/>
    <property type="match status" value="1"/>
</dbReference>
<dbReference type="InterPro" id="IPR009776">
    <property type="entry name" value="Spore_0_M"/>
</dbReference>
<accession>A0A918GSK7</accession>
<dbReference type="PANTHER" id="PTHR40053:SF1">
    <property type="entry name" value="SPORULATION-CONTROL PROTEIN SPO0M"/>
    <property type="match status" value="1"/>
</dbReference>
<keyword evidence="2" id="KW-1185">Reference proteome</keyword>
<dbReference type="Proteomes" id="UP000660680">
    <property type="component" value="Unassembled WGS sequence"/>
</dbReference>
<comment type="caution">
    <text evidence="1">The sequence shown here is derived from an EMBL/GenBank/DDBJ whole genome shotgun (WGS) entry which is preliminary data.</text>
</comment>
<reference evidence="1" key="1">
    <citation type="journal article" date="2014" name="Int. J. Syst. Evol. Microbiol.">
        <title>Complete genome sequence of Corynebacterium casei LMG S-19264T (=DSM 44701T), isolated from a smear-ripened cheese.</title>
        <authorList>
            <consortium name="US DOE Joint Genome Institute (JGI-PGF)"/>
            <person name="Walter F."/>
            <person name="Albersmeier A."/>
            <person name="Kalinowski J."/>
            <person name="Ruckert C."/>
        </authorList>
    </citation>
    <scope>NUCLEOTIDE SEQUENCE</scope>
    <source>
        <strain evidence="1">JCM 3276</strain>
    </source>
</reference>
<evidence type="ECO:0000313" key="1">
    <source>
        <dbReference type="EMBL" id="GGS55680.1"/>
    </source>
</evidence>
<gene>
    <name evidence="1" type="ORF">GCM10010171_58240</name>
</gene>
<protein>
    <submittedName>
        <fullName evidence="1">Sporulation protein</fullName>
    </submittedName>
</protein>
<dbReference type="PANTHER" id="PTHR40053">
    <property type="entry name" value="SPORULATION-CONTROL PROTEIN SPO0M"/>
    <property type="match status" value="1"/>
</dbReference>
<proteinExistence type="predicted"/>
<name>A0A918GSK7_9PSEU</name>
<evidence type="ECO:0000313" key="2">
    <source>
        <dbReference type="Proteomes" id="UP000660680"/>
    </source>
</evidence>
<sequence length="312" mass="32879">MVFKKMLRALGVGGPSVDTVLSSGSAMPGGTVTGEVRMQGGEHDADIDYVALSLVTRVERSDDTQGHVEFDRHVVAGRFPLRAGQTHVVPFRIQIPWETPVTAIGGHRLHGMTLGLRTELAVAKAVDKGDMDPLHVEPLPSQAAVLAAFERMGFRFRSADLEMGRIHGVNQQLPFFQEIEYHPPAQLAGGISQVELTFITDAHGMTVVLEADKRGGLFTQGGDVFGRFQVSHAEAETTDWTSRIGEWLTQAAGRRASFGQGAHGAHGGDGAHGGGHGLHGGGLVAGAAAGIVGGMILGEVLDEIGDAIFGDD</sequence>
<organism evidence="1 2">
    <name type="scientific">Actinokineospora fastidiosa</name>
    <dbReference type="NCBI Taxonomy" id="1816"/>
    <lineage>
        <taxon>Bacteria</taxon>
        <taxon>Bacillati</taxon>
        <taxon>Actinomycetota</taxon>
        <taxon>Actinomycetes</taxon>
        <taxon>Pseudonocardiales</taxon>
        <taxon>Pseudonocardiaceae</taxon>
        <taxon>Actinokineospora</taxon>
    </lineage>
</organism>